<protein>
    <submittedName>
        <fullName evidence="4">Heme-binding protein soul2</fullName>
    </submittedName>
</protein>
<dbReference type="GO" id="GO:0020037">
    <property type="term" value="F:heme binding"/>
    <property type="evidence" value="ECO:0007669"/>
    <property type="project" value="TreeGrafter"/>
</dbReference>
<evidence type="ECO:0000313" key="4">
    <source>
        <dbReference type="RefSeq" id="XP_030628297.1"/>
    </source>
</evidence>
<evidence type="ECO:0000256" key="1">
    <source>
        <dbReference type="ARBA" id="ARBA00009817"/>
    </source>
</evidence>
<dbReference type="Gene3D" id="3.20.80.10">
    <property type="entry name" value="Regulatory factor, effector binding domain"/>
    <property type="match status" value="1"/>
</dbReference>
<dbReference type="CTD" id="557389"/>
<sequence length="199" mass="22731">MKMFGLAVVCLIVAVSLPNGDCWENPSFCRGYPCPVYTLVNNYEGFEERLYSASRWITIDVQSTKEEDLRAGFWKLYYFTQGENKDNTMVDLTRPALVSVDEAGSERQVTVSMYITADTHLPEPIDESIRVTERPECTCYVRTFGGMAKEAEAFENLRKLQEDLRAAGKTFDDTRFDAAGYDSPWILINRHNEIWVHAA</sequence>
<keyword evidence="3" id="KW-1185">Reference proteome</keyword>
<dbReference type="GeneID" id="115810506"/>
<accession>A0A6J2V8W4</accession>
<dbReference type="InterPro" id="IPR011256">
    <property type="entry name" value="Reg_factor_effector_dom_sf"/>
</dbReference>
<dbReference type="SUPFAM" id="SSF55136">
    <property type="entry name" value="Probable bacterial effector-binding domain"/>
    <property type="match status" value="1"/>
</dbReference>
<feature type="chain" id="PRO_5026784265" evidence="2">
    <location>
        <begin position="23"/>
        <end position="199"/>
    </location>
</feature>
<reference evidence="4" key="1">
    <citation type="submission" date="2025-08" db="UniProtKB">
        <authorList>
            <consortium name="RefSeq"/>
        </authorList>
    </citation>
    <scope>IDENTIFICATION</scope>
</reference>
<feature type="signal peptide" evidence="2">
    <location>
        <begin position="1"/>
        <end position="22"/>
    </location>
</feature>
<dbReference type="PANTHER" id="PTHR11220:SF69">
    <property type="entry name" value="HEME-BINDING PROTEIN 2"/>
    <property type="match status" value="1"/>
</dbReference>
<dbReference type="Pfam" id="PF04832">
    <property type="entry name" value="SOUL"/>
    <property type="match status" value="1"/>
</dbReference>
<organism evidence="3 4">
    <name type="scientific">Chanos chanos</name>
    <name type="common">Milkfish</name>
    <name type="synonym">Mugil chanos</name>
    <dbReference type="NCBI Taxonomy" id="29144"/>
    <lineage>
        <taxon>Eukaryota</taxon>
        <taxon>Metazoa</taxon>
        <taxon>Chordata</taxon>
        <taxon>Craniata</taxon>
        <taxon>Vertebrata</taxon>
        <taxon>Euteleostomi</taxon>
        <taxon>Actinopterygii</taxon>
        <taxon>Neopterygii</taxon>
        <taxon>Teleostei</taxon>
        <taxon>Ostariophysi</taxon>
        <taxon>Gonorynchiformes</taxon>
        <taxon>Chanidae</taxon>
        <taxon>Chanos</taxon>
    </lineage>
</organism>
<dbReference type="Proteomes" id="UP000504632">
    <property type="component" value="Chromosome 4"/>
</dbReference>
<proteinExistence type="inferred from homology"/>
<gene>
    <name evidence="4" type="primary">soul2</name>
</gene>
<evidence type="ECO:0000313" key="3">
    <source>
        <dbReference type="Proteomes" id="UP000504632"/>
    </source>
</evidence>
<dbReference type="PANTHER" id="PTHR11220">
    <property type="entry name" value="HEME-BINDING PROTEIN-RELATED"/>
    <property type="match status" value="1"/>
</dbReference>
<dbReference type="OrthoDB" id="6424451at2759"/>
<dbReference type="InParanoid" id="A0A6J2V8W4"/>
<name>A0A6J2V8W4_CHACN</name>
<dbReference type="InterPro" id="IPR006917">
    <property type="entry name" value="SOUL_heme-bd"/>
</dbReference>
<comment type="similarity">
    <text evidence="1">Belongs to the HEBP family.</text>
</comment>
<dbReference type="AlphaFoldDB" id="A0A6J2V8W4"/>
<dbReference type="GO" id="GO:0005737">
    <property type="term" value="C:cytoplasm"/>
    <property type="evidence" value="ECO:0007669"/>
    <property type="project" value="TreeGrafter"/>
</dbReference>
<keyword evidence="2" id="KW-0732">Signal</keyword>
<evidence type="ECO:0000256" key="2">
    <source>
        <dbReference type="SAM" id="SignalP"/>
    </source>
</evidence>
<dbReference type="RefSeq" id="XP_030628297.1">
    <property type="nucleotide sequence ID" value="XM_030772437.1"/>
</dbReference>